<dbReference type="Pfam" id="PF04965">
    <property type="entry name" value="GPW_gp25"/>
    <property type="match status" value="1"/>
</dbReference>
<organism evidence="2">
    <name type="scientific">Candidatus Electrothrix aestuarii</name>
    <dbReference type="NCBI Taxonomy" id="3062594"/>
    <lineage>
        <taxon>Bacteria</taxon>
        <taxon>Pseudomonadati</taxon>
        <taxon>Thermodesulfobacteriota</taxon>
        <taxon>Desulfobulbia</taxon>
        <taxon>Desulfobulbales</taxon>
        <taxon>Desulfobulbaceae</taxon>
        <taxon>Candidatus Electrothrix</taxon>
    </lineage>
</organism>
<evidence type="ECO:0000259" key="1">
    <source>
        <dbReference type="Pfam" id="PF04965"/>
    </source>
</evidence>
<name>A0AAU8LV10_9BACT</name>
<accession>A0AAU8LV10</accession>
<dbReference type="AlphaFoldDB" id="A0AAU8LV10"/>
<dbReference type="SUPFAM" id="SSF160719">
    <property type="entry name" value="gpW/gp25-like"/>
    <property type="match status" value="1"/>
</dbReference>
<protein>
    <submittedName>
        <fullName evidence="2">GPW/gp25 family protein</fullName>
    </submittedName>
</protein>
<dbReference type="InterPro" id="IPR007048">
    <property type="entry name" value="IraD/Gp25-like"/>
</dbReference>
<reference evidence="2" key="2">
    <citation type="submission" date="2024-06" db="EMBL/GenBank/DDBJ databases">
        <authorList>
            <person name="Plum-Jensen L.E."/>
            <person name="Schramm A."/>
            <person name="Marshall I.P.G."/>
        </authorList>
    </citation>
    <scope>NUCLEOTIDE SEQUENCE</scope>
    <source>
        <strain evidence="2">Rat1</strain>
    </source>
</reference>
<dbReference type="Gene3D" id="3.10.450.40">
    <property type="match status" value="1"/>
</dbReference>
<reference evidence="2" key="1">
    <citation type="journal article" date="2024" name="Syst. Appl. Microbiol.">
        <title>First single-strain enrichments of Electrothrix cable bacteria, description of E. aestuarii sp. nov. and E. rattekaaiensis sp. nov., and proposal of a cable bacteria taxonomy following the rules of the SeqCode.</title>
        <authorList>
            <person name="Plum-Jensen L.E."/>
            <person name="Schramm A."/>
            <person name="Marshall I.P.G."/>
        </authorList>
    </citation>
    <scope>NUCLEOTIDE SEQUENCE</scope>
    <source>
        <strain evidence="2">Rat1</strain>
    </source>
</reference>
<evidence type="ECO:0000313" key="2">
    <source>
        <dbReference type="EMBL" id="XCN73118.1"/>
    </source>
</evidence>
<dbReference type="EMBL" id="CP159373">
    <property type="protein sequence ID" value="XCN73118.1"/>
    <property type="molecule type" value="Genomic_DNA"/>
</dbReference>
<proteinExistence type="predicted"/>
<dbReference type="KEGG" id="eaj:Q3M24_23085"/>
<sequence length="138" mass="15997">MKEDSSFLGRGWSFPPRFNPADRGVETVAEEEDIRESLRILFSTAPGERIMHPSYGCGLKRMVFESITETVQTEIKDLIERAILFFEPRITLEQVELDATEIFEGKLLILLEYTIRTINVRSNMVYPFYFQEGTLLNP</sequence>
<gene>
    <name evidence="2" type="ORF">Q3M24_23085</name>
</gene>
<feature type="domain" description="IraD/Gp25-like" evidence="1">
    <location>
        <begin position="30"/>
        <end position="118"/>
    </location>
</feature>